<dbReference type="RefSeq" id="XP_007371782.1">
    <property type="nucleotide sequence ID" value="XM_007371720.1"/>
</dbReference>
<evidence type="ECO:0000259" key="2">
    <source>
        <dbReference type="Pfam" id="PF26640"/>
    </source>
</evidence>
<evidence type="ECO:0000313" key="3">
    <source>
        <dbReference type="EMBL" id="EJF55478.1"/>
    </source>
</evidence>
<protein>
    <submittedName>
        <fullName evidence="3">HET-domain-containing protein</fullName>
    </submittedName>
</protein>
<dbReference type="Proteomes" id="UP000053319">
    <property type="component" value="Unassembled WGS sequence"/>
</dbReference>
<dbReference type="AlphaFoldDB" id="R7SHX6"/>
<organism evidence="3 4">
    <name type="scientific">Dichomitus squalens (strain LYAD-421)</name>
    <name type="common">Western red white-rot fungus</name>
    <dbReference type="NCBI Taxonomy" id="732165"/>
    <lineage>
        <taxon>Eukaryota</taxon>
        <taxon>Fungi</taxon>
        <taxon>Dikarya</taxon>
        <taxon>Basidiomycota</taxon>
        <taxon>Agaricomycotina</taxon>
        <taxon>Agaricomycetes</taxon>
        <taxon>Polyporales</taxon>
        <taxon>Polyporaceae</taxon>
        <taxon>Dichomitus</taxon>
    </lineage>
</organism>
<gene>
    <name evidence="3" type="ORF">DICSQDRAFT_73781</name>
</gene>
<dbReference type="HOGENOM" id="CLU_000288_138_0_1"/>
<feature type="domain" description="Heterokaryon incompatibility" evidence="1">
    <location>
        <begin position="21"/>
        <end position="101"/>
    </location>
</feature>
<dbReference type="EMBL" id="JH719606">
    <property type="protein sequence ID" value="EJF55478.1"/>
    <property type="molecule type" value="Genomic_DNA"/>
</dbReference>
<dbReference type="InterPro" id="IPR058525">
    <property type="entry name" value="DUF8212"/>
</dbReference>
<evidence type="ECO:0000313" key="4">
    <source>
        <dbReference type="Proteomes" id="UP000053319"/>
    </source>
</evidence>
<evidence type="ECO:0000259" key="1">
    <source>
        <dbReference type="Pfam" id="PF06985"/>
    </source>
</evidence>
<accession>R7SHX6</accession>
<dbReference type="PANTHER" id="PTHR10622:SF10">
    <property type="entry name" value="HET DOMAIN-CONTAINING PROTEIN"/>
    <property type="match status" value="1"/>
</dbReference>
<dbReference type="GeneID" id="18843982"/>
<dbReference type="InterPro" id="IPR010730">
    <property type="entry name" value="HET"/>
</dbReference>
<dbReference type="KEGG" id="dsq:DICSQDRAFT_73781"/>
<dbReference type="PANTHER" id="PTHR10622">
    <property type="entry name" value="HET DOMAIN-CONTAINING PROTEIN"/>
    <property type="match status" value="1"/>
</dbReference>
<sequence>MRLLDVWTGQFVEKDPKKTEYAILSHTWDQVEQTYQDVREIQQSYGSQGRLRACRVAREARYNYLWIDSCCIDKTSSSELSESINSMYQWYGDAAECYAYLVDVPPGEDPRLPKSNFRSSRWFRRGWTLQELIAPSEVKFLSNDWNTIGTKHTLVDVVEDITTIPREALLRLEPLDEFSVAERLSWAARRETTRVEDRAYSLLGIFDINVPTLYGEGERAIRRLQEEIVWRAPDQSLFAWGHVYVALDTRKDLAQRRSLQAAIKIDIVC</sequence>
<feature type="domain" description="DUF8212" evidence="2">
    <location>
        <begin position="219"/>
        <end position="259"/>
    </location>
</feature>
<name>R7SHX6_DICSQ</name>
<proteinExistence type="predicted"/>
<dbReference type="Pfam" id="PF26640">
    <property type="entry name" value="DUF8212"/>
    <property type="match status" value="1"/>
</dbReference>
<dbReference type="OMA" id="QENWSEV"/>
<dbReference type="Pfam" id="PF06985">
    <property type="entry name" value="HET"/>
    <property type="match status" value="1"/>
</dbReference>
<reference evidence="3 4" key="1">
    <citation type="journal article" date="2012" name="Science">
        <title>The Paleozoic origin of enzymatic lignin decomposition reconstructed from 31 fungal genomes.</title>
        <authorList>
            <person name="Floudas D."/>
            <person name="Binder M."/>
            <person name="Riley R."/>
            <person name="Barry K."/>
            <person name="Blanchette R.A."/>
            <person name="Henrissat B."/>
            <person name="Martinez A.T."/>
            <person name="Otillar R."/>
            <person name="Spatafora J.W."/>
            <person name="Yadav J.S."/>
            <person name="Aerts A."/>
            <person name="Benoit I."/>
            <person name="Boyd A."/>
            <person name="Carlson A."/>
            <person name="Copeland A."/>
            <person name="Coutinho P.M."/>
            <person name="de Vries R.P."/>
            <person name="Ferreira P."/>
            <person name="Findley K."/>
            <person name="Foster B."/>
            <person name="Gaskell J."/>
            <person name="Glotzer D."/>
            <person name="Gorecki P."/>
            <person name="Heitman J."/>
            <person name="Hesse C."/>
            <person name="Hori C."/>
            <person name="Igarashi K."/>
            <person name="Jurgens J.A."/>
            <person name="Kallen N."/>
            <person name="Kersten P."/>
            <person name="Kohler A."/>
            <person name="Kuees U."/>
            <person name="Kumar T.K.A."/>
            <person name="Kuo A."/>
            <person name="LaButti K."/>
            <person name="Larrondo L.F."/>
            <person name="Lindquist E."/>
            <person name="Ling A."/>
            <person name="Lombard V."/>
            <person name="Lucas S."/>
            <person name="Lundell T."/>
            <person name="Martin R."/>
            <person name="McLaughlin D.J."/>
            <person name="Morgenstern I."/>
            <person name="Morin E."/>
            <person name="Murat C."/>
            <person name="Nagy L.G."/>
            <person name="Nolan M."/>
            <person name="Ohm R.A."/>
            <person name="Patyshakuliyeva A."/>
            <person name="Rokas A."/>
            <person name="Ruiz-Duenas F.J."/>
            <person name="Sabat G."/>
            <person name="Salamov A."/>
            <person name="Samejima M."/>
            <person name="Schmutz J."/>
            <person name="Slot J.C."/>
            <person name="St John F."/>
            <person name="Stenlid J."/>
            <person name="Sun H."/>
            <person name="Sun S."/>
            <person name="Syed K."/>
            <person name="Tsang A."/>
            <person name="Wiebenga A."/>
            <person name="Young D."/>
            <person name="Pisabarro A."/>
            <person name="Eastwood D.C."/>
            <person name="Martin F."/>
            <person name="Cullen D."/>
            <person name="Grigoriev I.V."/>
            <person name="Hibbett D.S."/>
        </authorList>
    </citation>
    <scope>NUCLEOTIDE SEQUENCE [LARGE SCALE GENOMIC DNA]</scope>
    <source>
        <strain evidence="3 4">LYAD-421 SS1</strain>
    </source>
</reference>